<dbReference type="PANTHER" id="PTHR31423">
    <property type="entry name" value="YBAK DOMAIN-CONTAINING PROTEIN"/>
    <property type="match status" value="1"/>
</dbReference>
<comment type="similarity">
    <text evidence="1">Belongs to the PRORSD1 family.</text>
</comment>
<dbReference type="STRING" id="1499966.U14_04213"/>
<dbReference type="Pfam" id="PF04073">
    <property type="entry name" value="tRNA_edit"/>
    <property type="match status" value="1"/>
</dbReference>
<name>A0A0S6W446_9BACT</name>
<organism evidence="3">
    <name type="scientific">Candidatus Moduliflexus flocculans</name>
    <dbReference type="NCBI Taxonomy" id="1499966"/>
    <lineage>
        <taxon>Bacteria</taxon>
        <taxon>Candidatus Moduliflexota</taxon>
        <taxon>Candidatus Moduliflexia</taxon>
        <taxon>Candidatus Moduliflexales</taxon>
        <taxon>Candidatus Moduliflexaceae</taxon>
    </lineage>
</organism>
<dbReference type="GO" id="GO:0002161">
    <property type="term" value="F:aminoacyl-tRNA deacylase activity"/>
    <property type="evidence" value="ECO:0007669"/>
    <property type="project" value="InterPro"/>
</dbReference>
<dbReference type="FunFam" id="3.90.960.10:FF:000005">
    <property type="entry name" value="Putative prolyl-tRNA synthetase"/>
    <property type="match status" value="1"/>
</dbReference>
<dbReference type="AlphaFoldDB" id="A0A0S6W446"/>
<dbReference type="InterPro" id="IPR040285">
    <property type="entry name" value="ProX/PRXD1"/>
</dbReference>
<dbReference type="InterPro" id="IPR036754">
    <property type="entry name" value="YbaK/aa-tRNA-synt-asso_dom_sf"/>
</dbReference>
<dbReference type="SUPFAM" id="SSF55826">
    <property type="entry name" value="YbaK/ProRS associated domain"/>
    <property type="match status" value="1"/>
</dbReference>
<reference evidence="3" key="1">
    <citation type="journal article" date="2015" name="PeerJ">
        <title>First genomic representation of candidate bacterial phylum KSB3 points to enhanced environmental sensing as a trigger of wastewater bulking.</title>
        <authorList>
            <person name="Sekiguchi Y."/>
            <person name="Ohashi A."/>
            <person name="Parks D.H."/>
            <person name="Yamauchi T."/>
            <person name="Tyson G.W."/>
            <person name="Hugenholtz P."/>
        </authorList>
    </citation>
    <scope>NUCLEOTIDE SEQUENCE [LARGE SCALE GENOMIC DNA]</scope>
</reference>
<keyword evidence="3" id="KW-0030">Aminoacyl-tRNA synthetase</keyword>
<proteinExistence type="inferred from homology"/>
<protein>
    <submittedName>
        <fullName evidence="3">YbaK/prolyl-tRNA synthetase associated region</fullName>
    </submittedName>
</protein>
<dbReference type="EMBL" id="DF820459">
    <property type="protein sequence ID" value="GAK52954.1"/>
    <property type="molecule type" value="Genomic_DNA"/>
</dbReference>
<dbReference type="InterPro" id="IPR007214">
    <property type="entry name" value="YbaK/aa-tRNA-synth-assoc-dom"/>
</dbReference>
<evidence type="ECO:0000256" key="1">
    <source>
        <dbReference type="ARBA" id="ARBA00010201"/>
    </source>
</evidence>
<keyword evidence="4" id="KW-1185">Reference proteome</keyword>
<evidence type="ECO:0000313" key="4">
    <source>
        <dbReference type="Proteomes" id="UP000030700"/>
    </source>
</evidence>
<sequence length="163" mass="18194">MEIFHFFETHQIAYQRYDHPPVFTCEEANALCPEMPADAIKTKNLFLRDKPGRRHFLVTVGDDKSVDIKALAPLLGVSNLSFASADRLERYLRLVPGSVTLLGVVNDAEREVSVVIDNAVWNAAAVCCHPLINTSTVVIPQSDLRRIFEITGHQAQVLNVPEK</sequence>
<keyword evidence="3" id="KW-0436">Ligase</keyword>
<gene>
    <name evidence="3" type="ORF">U14_04213</name>
</gene>
<dbReference type="Gene3D" id="3.90.960.10">
    <property type="entry name" value="YbaK/aminoacyl-tRNA synthetase-associated domain"/>
    <property type="match status" value="1"/>
</dbReference>
<dbReference type="GO" id="GO:0004812">
    <property type="term" value="F:aminoacyl-tRNA ligase activity"/>
    <property type="evidence" value="ECO:0007669"/>
    <property type="project" value="UniProtKB-KW"/>
</dbReference>
<dbReference type="HOGENOM" id="CLU_104635_0_0_0"/>
<feature type="domain" description="YbaK/aminoacyl-tRNA synthetase-associated" evidence="2">
    <location>
        <begin position="19"/>
        <end position="147"/>
    </location>
</feature>
<dbReference type="PANTHER" id="PTHR31423:SF3">
    <property type="entry name" value="PROLYL-TRNA SYNTHETASE ASSOCIATED DOMAIN-CONTAINING PROTEIN 1-RELATED"/>
    <property type="match status" value="1"/>
</dbReference>
<dbReference type="Proteomes" id="UP000030700">
    <property type="component" value="Unassembled WGS sequence"/>
</dbReference>
<evidence type="ECO:0000259" key="2">
    <source>
        <dbReference type="Pfam" id="PF04073"/>
    </source>
</evidence>
<evidence type="ECO:0000313" key="3">
    <source>
        <dbReference type="EMBL" id="GAK52954.1"/>
    </source>
</evidence>
<dbReference type="CDD" id="cd04335">
    <property type="entry name" value="PrdX_deacylase"/>
    <property type="match status" value="1"/>
</dbReference>
<accession>A0A0S6W446</accession>